<feature type="compositionally biased region" description="Basic and acidic residues" evidence="1">
    <location>
        <begin position="558"/>
        <end position="587"/>
    </location>
</feature>
<sequence>MRPLVIADSDDESDSNEHLAAAPAVTLPPAQLRSSEQGSLPTASTDSIFFQQIFNEQNGAALEKAQQLRQDLDDAPHESSAMTIPDVPFERTTKGFYHSSTTTATDPPMEKLPDTQAVDSCAGWPQMTSREERQLETQTGVVDPWEVPSSPEAPRSMVRQSKRHSHMMPDQAYRRGGLFSAKDALPDGHWGIEEAAQSRSKKRRRLEESGGTLSTNDEVNLIMLPSSCKSILQDGEETAAASSILLPTKPLDAGSTSSLRHPSPTDREQVSRLDMDSAPTGALKYNDLLLKQQTQYAVGSSGTATNINTQRTQMLSNHSFSSLAPEGPEVRVGTRKAEYRNYISRRSSSPDIISTLAPILKNAASEPEHSPGLISKPKPKPDQEYRDRSDSSAHQPPQGELQSGENDAEFVAHPTPMVKSKKKRGRPKKPPETDEPLPMKPAAGPVSAAADGTPAATRQKKRRGRPKKQSAEAAVDGAPPPADSDTRVNLGPEQTSASADGDDIQAATAQSSPPRASVKGAAKEASSAAETTGCGQDQAAPGSKGDTKHHSTSQSSPDKPKEEDVPKEPRQPAARAREQKSGCDKKGSSAQGISKPLYRVGLSKRFKIAPLLKSVRKP</sequence>
<feature type="compositionally biased region" description="Polar residues" evidence="1">
    <location>
        <begin position="33"/>
        <end position="42"/>
    </location>
</feature>
<feature type="region of interest" description="Disordered" evidence="1">
    <location>
        <begin position="246"/>
        <end position="273"/>
    </location>
</feature>
<feature type="region of interest" description="Disordered" evidence="1">
    <location>
        <begin position="136"/>
        <end position="167"/>
    </location>
</feature>
<protein>
    <recommendedName>
        <fullName evidence="4">AT hook domain-containing protein</fullName>
    </recommendedName>
</protein>
<feature type="compositionally biased region" description="Basic residues" evidence="1">
    <location>
        <begin position="419"/>
        <end position="428"/>
    </location>
</feature>
<keyword evidence="3" id="KW-1185">Reference proteome</keyword>
<dbReference type="Proteomes" id="UP001642720">
    <property type="component" value="Unassembled WGS sequence"/>
</dbReference>
<feature type="compositionally biased region" description="Polar residues" evidence="1">
    <location>
        <begin position="392"/>
        <end position="405"/>
    </location>
</feature>
<dbReference type="GeneID" id="300575219"/>
<dbReference type="EMBL" id="PPTA01000004">
    <property type="protein sequence ID" value="TFB04197.1"/>
    <property type="molecule type" value="Genomic_DNA"/>
</dbReference>
<evidence type="ECO:0008006" key="4">
    <source>
        <dbReference type="Google" id="ProtNLM"/>
    </source>
</evidence>
<name>A0ABY2H8X6_9HYPO</name>
<reference evidence="2 3" key="1">
    <citation type="submission" date="2018-01" db="EMBL/GenBank/DDBJ databases">
        <title>Genome characterization of the sugarcane-associated fungus Trichoderma ghanense CCMA-1212 and their application in lignocelulose bioconversion.</title>
        <authorList>
            <person name="Steindorff A.S."/>
            <person name="Mendes T.D."/>
            <person name="Vilela E.S.D."/>
            <person name="Rodrigues D.S."/>
            <person name="Formighieri E.F."/>
            <person name="Melo I.S."/>
            <person name="Favaro L.C.L."/>
        </authorList>
    </citation>
    <scope>NUCLEOTIDE SEQUENCE [LARGE SCALE GENOMIC DNA]</scope>
    <source>
        <strain evidence="2 3">CCMA-1212</strain>
    </source>
</reference>
<feature type="region of interest" description="Disordered" evidence="1">
    <location>
        <begin position="1"/>
        <end position="42"/>
    </location>
</feature>
<feature type="region of interest" description="Disordered" evidence="1">
    <location>
        <begin position="193"/>
        <end position="212"/>
    </location>
</feature>
<evidence type="ECO:0000256" key="1">
    <source>
        <dbReference type="SAM" id="MobiDB-lite"/>
    </source>
</evidence>
<feature type="region of interest" description="Disordered" evidence="1">
    <location>
        <begin position="363"/>
        <end position="618"/>
    </location>
</feature>
<gene>
    <name evidence="2" type="ORF">CCMA1212_003420</name>
</gene>
<dbReference type="RefSeq" id="XP_073560398.1">
    <property type="nucleotide sequence ID" value="XM_073700769.1"/>
</dbReference>
<evidence type="ECO:0000313" key="3">
    <source>
        <dbReference type="Proteomes" id="UP001642720"/>
    </source>
</evidence>
<organism evidence="2 3">
    <name type="scientific">Trichoderma ghanense</name>
    <dbReference type="NCBI Taxonomy" id="65468"/>
    <lineage>
        <taxon>Eukaryota</taxon>
        <taxon>Fungi</taxon>
        <taxon>Dikarya</taxon>
        <taxon>Ascomycota</taxon>
        <taxon>Pezizomycotina</taxon>
        <taxon>Sordariomycetes</taxon>
        <taxon>Hypocreomycetidae</taxon>
        <taxon>Hypocreales</taxon>
        <taxon>Hypocreaceae</taxon>
        <taxon>Trichoderma</taxon>
    </lineage>
</organism>
<feature type="compositionally biased region" description="Low complexity" evidence="1">
    <location>
        <begin position="19"/>
        <end position="32"/>
    </location>
</feature>
<feature type="compositionally biased region" description="Basic and acidic residues" evidence="1">
    <location>
        <begin position="263"/>
        <end position="273"/>
    </location>
</feature>
<feature type="compositionally biased region" description="Basic residues" evidence="1">
    <location>
        <begin position="458"/>
        <end position="468"/>
    </location>
</feature>
<feature type="compositionally biased region" description="Low complexity" evidence="1">
    <location>
        <begin position="519"/>
        <end position="533"/>
    </location>
</feature>
<accession>A0ABY2H8X6</accession>
<proteinExistence type="predicted"/>
<comment type="caution">
    <text evidence="2">The sequence shown here is derived from an EMBL/GenBank/DDBJ whole genome shotgun (WGS) entry which is preliminary data.</text>
</comment>
<feature type="compositionally biased region" description="Basic and acidic residues" evidence="1">
    <location>
        <begin position="379"/>
        <end position="391"/>
    </location>
</feature>
<evidence type="ECO:0000313" key="2">
    <source>
        <dbReference type="EMBL" id="TFB04197.1"/>
    </source>
</evidence>